<feature type="compositionally biased region" description="Polar residues" evidence="6">
    <location>
        <begin position="404"/>
        <end position="415"/>
    </location>
</feature>
<proteinExistence type="predicted"/>
<reference evidence="8" key="1">
    <citation type="submission" date="2022-07" db="EMBL/GenBank/DDBJ databases">
        <title>Phylogenomic reconstructions and comparative analyses of Kickxellomycotina fungi.</title>
        <authorList>
            <person name="Reynolds N.K."/>
            <person name="Stajich J.E."/>
            <person name="Barry K."/>
            <person name="Grigoriev I.V."/>
            <person name="Crous P."/>
            <person name="Smith M.E."/>
        </authorList>
    </citation>
    <scope>NUCLEOTIDE SEQUENCE</scope>
    <source>
        <strain evidence="8">RSA 861</strain>
    </source>
</reference>
<sequence>MSEPKKLIGELQRADGNRICIDCGGPNPQWASVTLATFFCLECSGVHRSLGVHLSFVRSVSMDKWTMDQVKRMQLGGNKKALSFFRSQPDYADGMGIREKYTSDFAEQWRQKLNAECEGHSFTPSTSSGSGRSATTRQASPATGARRPLGATWTSVQAASARPGDDYQSGSDSGLANPATAQRERNEQYFATLGAANETRSASLPPSQGGKYVGFGSTPAPNMSSGNDSFSAQEILNDPSQLLSKGWSLFSASAQVAMELASTVGERLTENVVRPTAEAVQDPNFTENVRGYVSNIGQRSANLMSSYLGQGSGRPYSGTASGYSSFGEQRPGGMYGDEDEHGDGAGFGNRRGLTNHSEDEHDFFAAAERDNSSAVSTRPALNRAHTEGSRSTTSLQRAGDSKVSLRSGTSGTNSPLPSPNMGGLTSRNRKAAGAATTTTAKRDDWNDSWDDF</sequence>
<dbReference type="PRINTS" id="PR00405">
    <property type="entry name" value="REVINTRACTNG"/>
</dbReference>
<dbReference type="GO" id="GO:0008270">
    <property type="term" value="F:zinc ion binding"/>
    <property type="evidence" value="ECO:0007669"/>
    <property type="project" value="UniProtKB-KW"/>
</dbReference>
<evidence type="ECO:0000313" key="8">
    <source>
        <dbReference type="EMBL" id="KAJ1915107.1"/>
    </source>
</evidence>
<dbReference type="PROSITE" id="PS50115">
    <property type="entry name" value="ARFGAP"/>
    <property type="match status" value="1"/>
</dbReference>
<organism evidence="8 9">
    <name type="scientific">Tieghemiomyces parasiticus</name>
    <dbReference type="NCBI Taxonomy" id="78921"/>
    <lineage>
        <taxon>Eukaryota</taxon>
        <taxon>Fungi</taxon>
        <taxon>Fungi incertae sedis</taxon>
        <taxon>Zoopagomycota</taxon>
        <taxon>Kickxellomycotina</taxon>
        <taxon>Dimargaritomycetes</taxon>
        <taxon>Dimargaritales</taxon>
        <taxon>Dimargaritaceae</taxon>
        <taxon>Tieghemiomyces</taxon>
    </lineage>
</organism>
<dbReference type="GO" id="GO:0032012">
    <property type="term" value="P:regulation of ARF protein signal transduction"/>
    <property type="evidence" value="ECO:0007669"/>
    <property type="project" value="TreeGrafter"/>
</dbReference>
<dbReference type="InterPro" id="IPR038508">
    <property type="entry name" value="ArfGAP_dom_sf"/>
</dbReference>
<dbReference type="InterPro" id="IPR001164">
    <property type="entry name" value="ArfGAP_dom"/>
</dbReference>
<feature type="domain" description="Arf-GAP" evidence="7">
    <location>
        <begin position="5"/>
        <end position="122"/>
    </location>
</feature>
<keyword evidence="1" id="KW-0343">GTPase activation</keyword>
<evidence type="ECO:0000256" key="2">
    <source>
        <dbReference type="ARBA" id="ARBA00022723"/>
    </source>
</evidence>
<evidence type="ECO:0000256" key="5">
    <source>
        <dbReference type="PROSITE-ProRule" id="PRU00288"/>
    </source>
</evidence>
<feature type="region of interest" description="Disordered" evidence="6">
    <location>
        <begin position="317"/>
        <end position="452"/>
    </location>
</feature>
<evidence type="ECO:0000313" key="9">
    <source>
        <dbReference type="Proteomes" id="UP001150569"/>
    </source>
</evidence>
<feature type="compositionally biased region" description="Polar residues" evidence="6">
    <location>
        <begin position="318"/>
        <end position="327"/>
    </location>
</feature>
<dbReference type="Proteomes" id="UP001150569">
    <property type="component" value="Unassembled WGS sequence"/>
</dbReference>
<name>A0A9W8DLE8_9FUNG</name>
<gene>
    <name evidence="8" type="primary">GCS1_2</name>
    <name evidence="8" type="ORF">IWQ60_008560</name>
</gene>
<dbReference type="Pfam" id="PF01412">
    <property type="entry name" value="ArfGap"/>
    <property type="match status" value="1"/>
</dbReference>
<dbReference type="EMBL" id="JANBPT010000648">
    <property type="protein sequence ID" value="KAJ1915107.1"/>
    <property type="molecule type" value="Genomic_DNA"/>
</dbReference>
<keyword evidence="9" id="KW-1185">Reference proteome</keyword>
<dbReference type="PANTHER" id="PTHR46395:SF1">
    <property type="entry name" value="ADP-RIBOSYLATION FACTOR GTPASE-ACTIVATING PROTEIN 1"/>
    <property type="match status" value="1"/>
</dbReference>
<dbReference type="CDD" id="cd08830">
    <property type="entry name" value="ArfGap_ArfGap1"/>
    <property type="match status" value="1"/>
</dbReference>
<keyword evidence="4" id="KW-0862">Zinc</keyword>
<feature type="compositionally biased region" description="Basic and acidic residues" evidence="6">
    <location>
        <begin position="356"/>
        <end position="371"/>
    </location>
</feature>
<keyword evidence="3 5" id="KW-0863">Zinc-finger</keyword>
<dbReference type="SUPFAM" id="SSF57863">
    <property type="entry name" value="ArfGap/RecO-like zinc finger"/>
    <property type="match status" value="1"/>
</dbReference>
<evidence type="ECO:0000259" key="7">
    <source>
        <dbReference type="PROSITE" id="PS50115"/>
    </source>
</evidence>
<evidence type="ECO:0000256" key="6">
    <source>
        <dbReference type="SAM" id="MobiDB-lite"/>
    </source>
</evidence>
<dbReference type="OrthoDB" id="983479at2759"/>
<accession>A0A9W8DLE8</accession>
<dbReference type="InterPro" id="IPR037278">
    <property type="entry name" value="ARFGAP/RecO"/>
</dbReference>
<dbReference type="AlphaFoldDB" id="A0A9W8DLE8"/>
<keyword evidence="2" id="KW-0479">Metal-binding</keyword>
<dbReference type="GO" id="GO:0000139">
    <property type="term" value="C:Golgi membrane"/>
    <property type="evidence" value="ECO:0007669"/>
    <property type="project" value="TreeGrafter"/>
</dbReference>
<evidence type="ECO:0000256" key="1">
    <source>
        <dbReference type="ARBA" id="ARBA00022468"/>
    </source>
</evidence>
<dbReference type="Gene3D" id="1.10.220.150">
    <property type="entry name" value="Arf GTPase activating protein"/>
    <property type="match status" value="1"/>
</dbReference>
<dbReference type="GO" id="GO:0030100">
    <property type="term" value="P:regulation of endocytosis"/>
    <property type="evidence" value="ECO:0007669"/>
    <property type="project" value="TreeGrafter"/>
</dbReference>
<protein>
    <submittedName>
        <fullName evidence="8">Zn finger-containing GTPase- Activating Protein for ARF</fullName>
    </submittedName>
</protein>
<dbReference type="SMART" id="SM00105">
    <property type="entry name" value="ArfGap"/>
    <property type="match status" value="1"/>
</dbReference>
<dbReference type="PANTHER" id="PTHR46395">
    <property type="entry name" value="ADP-RIBOSYLATION FACTOR GTPASE-ACTIVATING PROTEIN 1"/>
    <property type="match status" value="1"/>
</dbReference>
<evidence type="ECO:0000256" key="4">
    <source>
        <dbReference type="ARBA" id="ARBA00022833"/>
    </source>
</evidence>
<dbReference type="GO" id="GO:0005096">
    <property type="term" value="F:GTPase activator activity"/>
    <property type="evidence" value="ECO:0007669"/>
    <property type="project" value="UniProtKB-KW"/>
</dbReference>
<feature type="compositionally biased region" description="Low complexity" evidence="6">
    <location>
        <begin position="120"/>
        <end position="136"/>
    </location>
</feature>
<feature type="region of interest" description="Disordered" evidence="6">
    <location>
        <begin position="119"/>
        <end position="182"/>
    </location>
</feature>
<comment type="caution">
    <text evidence="8">The sequence shown here is derived from an EMBL/GenBank/DDBJ whole genome shotgun (WGS) entry which is preliminary data.</text>
</comment>
<evidence type="ECO:0000256" key="3">
    <source>
        <dbReference type="ARBA" id="ARBA00022771"/>
    </source>
</evidence>